<dbReference type="GO" id="GO:0008476">
    <property type="term" value="F:protein-tyrosine sulfotransferase activity"/>
    <property type="evidence" value="ECO:0007669"/>
    <property type="project" value="InterPro"/>
</dbReference>
<dbReference type="Gene3D" id="3.40.50.300">
    <property type="entry name" value="P-loop containing nucleotide triphosphate hydrolases"/>
    <property type="match status" value="1"/>
</dbReference>
<dbReference type="Proteomes" id="UP000717364">
    <property type="component" value="Unassembled WGS sequence"/>
</dbReference>
<name>A0A947DHK1_9CYAN</name>
<dbReference type="SUPFAM" id="SSF52540">
    <property type="entry name" value="P-loop containing nucleoside triphosphate hydrolases"/>
    <property type="match status" value="1"/>
</dbReference>
<proteinExistence type="predicted"/>
<reference evidence="2" key="1">
    <citation type="submission" date="2020-11" db="EMBL/GenBank/DDBJ databases">
        <authorList>
            <person name="Konstantinou D."/>
            <person name="Gkelis S."/>
            <person name="Popin R."/>
            <person name="Fewer D."/>
            <person name="Sivonen K."/>
        </authorList>
    </citation>
    <scope>NUCLEOTIDE SEQUENCE</scope>
    <source>
        <strain evidence="2">TAU-MAC 1115</strain>
    </source>
</reference>
<dbReference type="AlphaFoldDB" id="A0A947DHK1"/>
<dbReference type="Pfam" id="PF13469">
    <property type="entry name" value="Sulfotransfer_3"/>
    <property type="match status" value="1"/>
</dbReference>
<protein>
    <submittedName>
        <fullName evidence="2">Sulfotransferase</fullName>
    </submittedName>
</protein>
<comment type="caution">
    <text evidence="2">The sequence shown here is derived from an EMBL/GenBank/DDBJ whole genome shotgun (WGS) entry which is preliminary data.</text>
</comment>
<dbReference type="RefSeq" id="WP_215610354.1">
    <property type="nucleotide sequence ID" value="NZ_JADOES010000042.1"/>
</dbReference>
<evidence type="ECO:0000256" key="1">
    <source>
        <dbReference type="ARBA" id="ARBA00022679"/>
    </source>
</evidence>
<reference evidence="2" key="2">
    <citation type="journal article" date="2021" name="Mar. Drugs">
        <title>Genome Reduction and Secondary Metabolism of the Marine Sponge-Associated Cyanobacterium Leptothoe.</title>
        <authorList>
            <person name="Konstantinou D."/>
            <person name="Popin R.V."/>
            <person name="Fewer D.P."/>
            <person name="Sivonen K."/>
            <person name="Gkelis S."/>
        </authorList>
    </citation>
    <scope>NUCLEOTIDE SEQUENCE</scope>
    <source>
        <strain evidence="2">TAU-MAC 1115</strain>
    </source>
</reference>
<keyword evidence="1" id="KW-0808">Transferase</keyword>
<evidence type="ECO:0000313" key="3">
    <source>
        <dbReference type="Proteomes" id="UP000717364"/>
    </source>
</evidence>
<dbReference type="InterPro" id="IPR027417">
    <property type="entry name" value="P-loop_NTPase"/>
</dbReference>
<dbReference type="EMBL" id="JADOES010000042">
    <property type="protein sequence ID" value="MBT9317287.1"/>
    <property type="molecule type" value="Genomic_DNA"/>
</dbReference>
<organism evidence="2 3">
    <name type="scientific">Leptothoe spongobia TAU-MAC 1115</name>
    <dbReference type="NCBI Taxonomy" id="1967444"/>
    <lineage>
        <taxon>Bacteria</taxon>
        <taxon>Bacillati</taxon>
        <taxon>Cyanobacteriota</taxon>
        <taxon>Cyanophyceae</taxon>
        <taxon>Nodosilineales</taxon>
        <taxon>Cymatolegaceae</taxon>
        <taxon>Leptothoe</taxon>
        <taxon>Leptothoe spongobia</taxon>
    </lineage>
</organism>
<accession>A0A947DHK1</accession>
<sequence length="327" mass="38275">MYKSPGIFIVSSGRSGTTLLVSILNATKQIFIPYESDFVARAFSLYAQKKAFSKSDYLDLVDIFYRSSQPQGWGMNKDFLCDYLCKYRPQNFSAVHSRICQAYHEQHGTTNLIWGIKAPVLIASLDRIKRIHPSSKILHIVRDGRDVYLSYKKVHRKNSIKFGPKNLLENALYWVDGLRRIEDYGESDKVYELKYETILQNPDVELKRLCSFLGVKYSSYIHEKFQSFEKNRALVPEKLSEALHEKVHSGIDATNSKKYKGQMSVFHRFVFEVLASPYLEKYDYEIEFPWLGSSLFYLPRFLLYKTARLINDWRYARRDLKTALKSE</sequence>
<keyword evidence="3" id="KW-1185">Reference proteome</keyword>
<dbReference type="PANTHER" id="PTHR12788">
    <property type="entry name" value="PROTEIN-TYROSINE SULFOTRANSFERASE 2"/>
    <property type="match status" value="1"/>
</dbReference>
<dbReference type="PANTHER" id="PTHR12788:SF10">
    <property type="entry name" value="PROTEIN-TYROSINE SULFOTRANSFERASE"/>
    <property type="match status" value="1"/>
</dbReference>
<dbReference type="InterPro" id="IPR026634">
    <property type="entry name" value="TPST-like"/>
</dbReference>
<gene>
    <name evidence="2" type="ORF">IXB50_17825</name>
</gene>
<evidence type="ECO:0000313" key="2">
    <source>
        <dbReference type="EMBL" id="MBT9317287.1"/>
    </source>
</evidence>